<accession>A0AAD3XHF7</accession>
<sequence length="89" mass="9545">MSLSPARRLSGGIKVSPLVVGMAFTANKKMAGLVAEISKVSEAIVGSRKVGRKSWDVAFGGMRTNREQKEKGVSKNKPDLQAMLLTQLT</sequence>
<gene>
    <name evidence="1" type="ORF">Nepgr_006460</name>
</gene>
<dbReference type="Proteomes" id="UP001279734">
    <property type="component" value="Unassembled WGS sequence"/>
</dbReference>
<protein>
    <submittedName>
        <fullName evidence="1">Uncharacterized protein</fullName>
    </submittedName>
</protein>
<name>A0AAD3XHF7_NEPGR</name>
<proteinExistence type="predicted"/>
<keyword evidence="2" id="KW-1185">Reference proteome</keyword>
<comment type="caution">
    <text evidence="1">The sequence shown here is derived from an EMBL/GenBank/DDBJ whole genome shotgun (WGS) entry which is preliminary data.</text>
</comment>
<organism evidence="1 2">
    <name type="scientific">Nepenthes gracilis</name>
    <name type="common">Slender pitcher plant</name>
    <dbReference type="NCBI Taxonomy" id="150966"/>
    <lineage>
        <taxon>Eukaryota</taxon>
        <taxon>Viridiplantae</taxon>
        <taxon>Streptophyta</taxon>
        <taxon>Embryophyta</taxon>
        <taxon>Tracheophyta</taxon>
        <taxon>Spermatophyta</taxon>
        <taxon>Magnoliopsida</taxon>
        <taxon>eudicotyledons</taxon>
        <taxon>Gunneridae</taxon>
        <taxon>Pentapetalae</taxon>
        <taxon>Caryophyllales</taxon>
        <taxon>Nepenthaceae</taxon>
        <taxon>Nepenthes</taxon>
    </lineage>
</organism>
<dbReference type="EMBL" id="BSYO01000005">
    <property type="protein sequence ID" value="GMH04620.1"/>
    <property type="molecule type" value="Genomic_DNA"/>
</dbReference>
<evidence type="ECO:0000313" key="2">
    <source>
        <dbReference type="Proteomes" id="UP001279734"/>
    </source>
</evidence>
<evidence type="ECO:0000313" key="1">
    <source>
        <dbReference type="EMBL" id="GMH04620.1"/>
    </source>
</evidence>
<dbReference type="AlphaFoldDB" id="A0AAD3XHF7"/>
<reference evidence="1" key="1">
    <citation type="submission" date="2023-05" db="EMBL/GenBank/DDBJ databases">
        <title>Nepenthes gracilis genome sequencing.</title>
        <authorList>
            <person name="Fukushima K."/>
        </authorList>
    </citation>
    <scope>NUCLEOTIDE SEQUENCE</scope>
    <source>
        <strain evidence="1">SING2019-196</strain>
    </source>
</reference>